<organism evidence="1 4">
    <name type="scientific">Peronospora belbahrii</name>
    <dbReference type="NCBI Taxonomy" id="622444"/>
    <lineage>
        <taxon>Eukaryota</taxon>
        <taxon>Sar</taxon>
        <taxon>Stramenopiles</taxon>
        <taxon>Oomycota</taxon>
        <taxon>Peronosporomycetes</taxon>
        <taxon>Peronosporales</taxon>
        <taxon>Peronosporaceae</taxon>
        <taxon>Peronospora</taxon>
    </lineage>
</organism>
<evidence type="ECO:0000313" key="3">
    <source>
        <dbReference type="Proteomes" id="UP001158986"/>
    </source>
</evidence>
<gene>
    <name evidence="2" type="ORF">PBS001_LOCUS7039</name>
    <name evidence="1" type="ORF">PBS003_LOCUS863</name>
</gene>
<keyword evidence="3" id="KW-1185">Reference proteome</keyword>
<dbReference type="EMBL" id="CAKKTJ010000090">
    <property type="protein sequence ID" value="CAH0473993.1"/>
    <property type="molecule type" value="Genomic_DNA"/>
</dbReference>
<proteinExistence type="predicted"/>
<dbReference type="AlphaFoldDB" id="A0AAU9KL45"/>
<protein>
    <submittedName>
        <fullName evidence="1">Uncharacterized protein</fullName>
    </submittedName>
</protein>
<dbReference type="EMBL" id="CAKLCB010000367">
    <property type="protein sequence ID" value="CAH0520565.1"/>
    <property type="molecule type" value="Genomic_DNA"/>
</dbReference>
<evidence type="ECO:0000313" key="1">
    <source>
        <dbReference type="EMBL" id="CAH0473993.1"/>
    </source>
</evidence>
<accession>A0AAU9KL45</accession>
<sequence>MRSVNILAQLCMHLVQQQPSGFITSLMCSSRSYAGSDSASYTSCATKSVNAMSESDSAASVSAEIFPAMTLGSAFAIKFVAEGTSELGGARVGAAAVVGVALAGDSGATDGNDGGDVDITVFV</sequence>
<reference evidence="1 3" key="1">
    <citation type="submission" date="2021-11" db="EMBL/GenBank/DDBJ databases">
        <authorList>
            <person name="Islam A."/>
            <person name="Islam S."/>
            <person name="Flora M.S."/>
            <person name="Rahman M."/>
            <person name="Ziaur R.M."/>
            <person name="Epstein J.H."/>
            <person name="Hassan M."/>
            <person name="Klassen M."/>
            <person name="Woodard K."/>
            <person name="Webb A."/>
            <person name="Webby R.J."/>
            <person name="El Zowalaty M.E."/>
        </authorList>
    </citation>
    <scope>NUCLEOTIDE SEQUENCE</scope>
    <source>
        <strain evidence="2">Pbs1</strain>
        <strain evidence="1">Pbs3</strain>
    </source>
</reference>
<evidence type="ECO:0000313" key="4">
    <source>
        <dbReference type="Proteomes" id="UP001160483"/>
    </source>
</evidence>
<dbReference type="Proteomes" id="UP001160483">
    <property type="component" value="Unassembled WGS sequence"/>
</dbReference>
<comment type="caution">
    <text evidence="1">The sequence shown here is derived from an EMBL/GenBank/DDBJ whole genome shotgun (WGS) entry which is preliminary data.</text>
</comment>
<dbReference type="Proteomes" id="UP001158986">
    <property type="component" value="Unassembled WGS sequence"/>
</dbReference>
<name>A0AAU9KL45_9STRA</name>
<evidence type="ECO:0000313" key="2">
    <source>
        <dbReference type="EMBL" id="CAH0520565.1"/>
    </source>
</evidence>